<keyword evidence="8" id="KW-1185">Reference proteome</keyword>
<protein>
    <submittedName>
        <fullName evidence="7">Metal ion transporter C17A12.14</fullName>
    </submittedName>
</protein>
<dbReference type="Gene3D" id="3.30.460.20">
    <property type="entry name" value="CorA soluble domain-like"/>
    <property type="match status" value="1"/>
</dbReference>
<keyword evidence="5 6" id="KW-0472">Membrane</keyword>
<evidence type="ECO:0000256" key="6">
    <source>
        <dbReference type="SAM" id="Phobius"/>
    </source>
</evidence>
<organism evidence="7 8">
    <name type="scientific">Astathelohania contejeani</name>
    <dbReference type="NCBI Taxonomy" id="164912"/>
    <lineage>
        <taxon>Eukaryota</taxon>
        <taxon>Fungi</taxon>
        <taxon>Fungi incertae sedis</taxon>
        <taxon>Microsporidia</taxon>
        <taxon>Astathelohaniidae</taxon>
        <taxon>Astathelohania</taxon>
    </lineage>
</organism>
<feature type="transmembrane region" description="Helical" evidence="6">
    <location>
        <begin position="343"/>
        <end position="360"/>
    </location>
</feature>
<evidence type="ECO:0000256" key="1">
    <source>
        <dbReference type="ARBA" id="ARBA00004141"/>
    </source>
</evidence>
<evidence type="ECO:0000256" key="5">
    <source>
        <dbReference type="ARBA" id="ARBA00023136"/>
    </source>
</evidence>
<evidence type="ECO:0000256" key="3">
    <source>
        <dbReference type="ARBA" id="ARBA00022692"/>
    </source>
</evidence>
<name>A0ABQ7I0T2_9MICR</name>
<feature type="transmembrane region" description="Helical" evidence="6">
    <location>
        <begin position="372"/>
        <end position="396"/>
    </location>
</feature>
<gene>
    <name evidence="7" type="ORF">TCON_0782</name>
</gene>
<accession>A0ABQ7I0T2</accession>
<comment type="caution">
    <text evidence="7">The sequence shown here is derived from an EMBL/GenBank/DDBJ whole genome shotgun (WGS) entry which is preliminary data.</text>
</comment>
<evidence type="ECO:0000256" key="4">
    <source>
        <dbReference type="ARBA" id="ARBA00022989"/>
    </source>
</evidence>
<dbReference type="Gene3D" id="1.20.58.340">
    <property type="entry name" value="Magnesium transport protein CorA, transmembrane region"/>
    <property type="match status" value="2"/>
</dbReference>
<dbReference type="SUPFAM" id="SSF144083">
    <property type="entry name" value="Magnesium transport protein CorA, transmembrane region"/>
    <property type="match status" value="1"/>
</dbReference>
<dbReference type="CDD" id="cd12829">
    <property type="entry name" value="Alr1p-like"/>
    <property type="match status" value="1"/>
</dbReference>
<dbReference type="Pfam" id="PF01544">
    <property type="entry name" value="CorA"/>
    <property type="match status" value="1"/>
</dbReference>
<proteinExistence type="inferred from homology"/>
<comment type="subcellular location">
    <subcellularLocation>
        <location evidence="1">Membrane</location>
        <topology evidence="1">Multi-pass membrane protein</topology>
    </subcellularLocation>
</comment>
<dbReference type="InterPro" id="IPR044089">
    <property type="entry name" value="Alr1-like"/>
</dbReference>
<evidence type="ECO:0000256" key="2">
    <source>
        <dbReference type="ARBA" id="ARBA00009765"/>
    </source>
</evidence>
<dbReference type="InterPro" id="IPR045861">
    <property type="entry name" value="CorA_cytoplasmic_dom"/>
</dbReference>
<dbReference type="EMBL" id="SBIQ01000033">
    <property type="protein sequence ID" value="KAF7684031.1"/>
    <property type="molecule type" value="Genomic_DNA"/>
</dbReference>
<dbReference type="InterPro" id="IPR045863">
    <property type="entry name" value="CorA_TM1_TM2"/>
</dbReference>
<dbReference type="InterPro" id="IPR002523">
    <property type="entry name" value="MgTranspt_CorA/ZnTranspt_ZntB"/>
</dbReference>
<sequence length="408" mass="48697">MDTQSNTIMEIITIYRKMKKGRDNQNIYRMQLNIEEERNGEVEDFESYQQENTNTERRYNFYEFRNVHESKYMFFSKESNLRQSNQLFSIPEWEELQHQKYYWLNIFNPSEKDLQVLATTYNIHDISIIDIREGNTEEKVEVFSHYTFISLKLLSEGTLNSTEDIDFNILLFKDFVITTHDKPWAGTTDILNFLSLICNHTTMYPDWVLFSVIIEFLQDIKSITDQLHPEITAIQNISTKVEISNILIRNFDMVYKVYSLRSFIKPKIQILSTLKTKCARRFRKHVMKYLSYSLNDFKLQDKQAREYNKILERCQDLFLALVNMEQSREGNEMNKAMNRFTQITFISLPCQVIAGLWGMNVQVPWQNESSTFYFYILCLIVLLLSSLLYVLFFTNLMKKFGSRKKMNI</sequence>
<keyword evidence="3 6" id="KW-0812">Transmembrane</keyword>
<dbReference type="SUPFAM" id="SSF143865">
    <property type="entry name" value="CorA soluble domain-like"/>
    <property type="match status" value="1"/>
</dbReference>
<keyword evidence="4 6" id="KW-1133">Transmembrane helix</keyword>
<evidence type="ECO:0000313" key="8">
    <source>
        <dbReference type="Proteomes" id="UP001516464"/>
    </source>
</evidence>
<evidence type="ECO:0000313" key="7">
    <source>
        <dbReference type="EMBL" id="KAF7684031.1"/>
    </source>
</evidence>
<dbReference type="Proteomes" id="UP001516464">
    <property type="component" value="Unassembled WGS sequence"/>
</dbReference>
<comment type="similarity">
    <text evidence="2">Belongs to the CorA metal ion transporter (MIT) (TC 1.A.35) family.</text>
</comment>
<dbReference type="PANTHER" id="PTHR21535:SF51">
    <property type="entry name" value="MANGANESE RESISTANCE PROTEIN MNR2"/>
    <property type="match status" value="1"/>
</dbReference>
<dbReference type="PANTHER" id="PTHR21535">
    <property type="entry name" value="MAGNESIUM AND COBALT TRANSPORT PROTEIN/MITOCHONDRIAL IMPORT INNER MEMBRANE TRANSLOCASE SUBUNIT TIM8"/>
    <property type="match status" value="1"/>
</dbReference>
<reference evidence="7 8" key="1">
    <citation type="submission" date="2019-01" db="EMBL/GenBank/DDBJ databases">
        <title>Genomes sequencing and comparative genomics of infectious freshwater microsporidia, Cucumispora dikerogammari and Thelohania contejeani.</title>
        <authorList>
            <person name="Cormier A."/>
            <person name="Giraud I."/>
            <person name="Wattier R."/>
            <person name="Teixeira M."/>
            <person name="Grandjean F."/>
            <person name="Rigaud T."/>
            <person name="Cordaux R."/>
        </authorList>
    </citation>
    <scope>NUCLEOTIDE SEQUENCE [LARGE SCALE GENOMIC DNA]</scope>
    <source>
        <strain evidence="7">T1</strain>
        <tissue evidence="7">Spores</tissue>
    </source>
</reference>